<keyword evidence="6 7" id="KW-0472">Membrane</keyword>
<gene>
    <name evidence="9" type="ORF">E6H00_03020</name>
</gene>
<dbReference type="GO" id="GO:0055085">
    <property type="term" value="P:transmembrane transport"/>
    <property type="evidence" value="ECO:0007669"/>
    <property type="project" value="InterPro"/>
</dbReference>
<dbReference type="CDD" id="cd06261">
    <property type="entry name" value="TM_PBP2"/>
    <property type="match status" value="1"/>
</dbReference>
<sequence>MTDPGRAGLRRAPSRYLWFTLRFDRLSARALPRGRAAAVAGAAAAVGLVLAPFVLFTAVWALVVGVTRWPEDVLPSPSAVARAFGEVFAKGILTVYAGETIRRIVLAAVTGVAIGIAAGFVMGLNDWIAALLNPPLRFFQSLSGIAWLPLFLIWFGFSDKTIIVAVWYTLVFPVAFNTMLGVRTVPRLYRYAVLTLGGTWRQIVFQVLLPGAIPYIVGGVRLGIAYGWRALIAAEIVVGSGGLGYLIFKAETFHLTARIIAGMTAIGVLWYLTDYFLLRPLEEATIERWGLVYR</sequence>
<feature type="transmembrane region" description="Helical" evidence="7">
    <location>
        <begin position="230"/>
        <end position="248"/>
    </location>
</feature>
<evidence type="ECO:0000256" key="6">
    <source>
        <dbReference type="ARBA" id="ARBA00023136"/>
    </source>
</evidence>
<comment type="similarity">
    <text evidence="7">Belongs to the binding-protein-dependent transport system permease family.</text>
</comment>
<dbReference type="SUPFAM" id="SSF161098">
    <property type="entry name" value="MetI-like"/>
    <property type="match status" value="1"/>
</dbReference>
<evidence type="ECO:0000256" key="1">
    <source>
        <dbReference type="ARBA" id="ARBA00004651"/>
    </source>
</evidence>
<keyword evidence="4 7" id="KW-0812">Transmembrane</keyword>
<organism evidence="9 10">
    <name type="scientific">Candidatus Segetimicrobium genomatis</name>
    <dbReference type="NCBI Taxonomy" id="2569760"/>
    <lineage>
        <taxon>Bacteria</taxon>
        <taxon>Bacillati</taxon>
        <taxon>Candidatus Sysuimicrobiota</taxon>
        <taxon>Candidatus Sysuimicrobiia</taxon>
        <taxon>Candidatus Sysuimicrobiales</taxon>
        <taxon>Candidatus Segetimicrobiaceae</taxon>
        <taxon>Candidatus Segetimicrobium</taxon>
    </lineage>
</organism>
<comment type="caution">
    <text evidence="9">The sequence shown here is derived from an EMBL/GenBank/DDBJ whole genome shotgun (WGS) entry which is preliminary data.</text>
</comment>
<dbReference type="PANTHER" id="PTHR30151:SF16">
    <property type="entry name" value="ABC TRANSPORTER PERMEASE PROTEIN"/>
    <property type="match status" value="1"/>
</dbReference>
<name>A0A537K8V3_9BACT</name>
<feature type="domain" description="ABC transmembrane type-1" evidence="8">
    <location>
        <begin position="97"/>
        <end position="278"/>
    </location>
</feature>
<accession>A0A537K8V3</accession>
<evidence type="ECO:0000256" key="5">
    <source>
        <dbReference type="ARBA" id="ARBA00022989"/>
    </source>
</evidence>
<keyword evidence="3" id="KW-1003">Cell membrane</keyword>
<keyword evidence="5 7" id="KW-1133">Transmembrane helix</keyword>
<dbReference type="EMBL" id="VBAK01000068">
    <property type="protein sequence ID" value="TMI92201.1"/>
    <property type="molecule type" value="Genomic_DNA"/>
</dbReference>
<feature type="transmembrane region" description="Helical" evidence="7">
    <location>
        <begin position="136"/>
        <end position="156"/>
    </location>
</feature>
<dbReference type="InterPro" id="IPR035906">
    <property type="entry name" value="MetI-like_sf"/>
</dbReference>
<evidence type="ECO:0000256" key="7">
    <source>
        <dbReference type="RuleBase" id="RU363032"/>
    </source>
</evidence>
<dbReference type="PANTHER" id="PTHR30151">
    <property type="entry name" value="ALKANE SULFONATE ABC TRANSPORTER-RELATED, MEMBRANE SUBUNIT"/>
    <property type="match status" value="1"/>
</dbReference>
<dbReference type="GO" id="GO:0005886">
    <property type="term" value="C:plasma membrane"/>
    <property type="evidence" value="ECO:0007669"/>
    <property type="project" value="UniProtKB-SubCell"/>
</dbReference>
<reference evidence="9 10" key="1">
    <citation type="journal article" date="2019" name="Nat. Microbiol.">
        <title>Mediterranean grassland soil C-N compound turnover is dependent on rainfall and depth, and is mediated by genomically divergent microorganisms.</title>
        <authorList>
            <person name="Diamond S."/>
            <person name="Andeer P.F."/>
            <person name="Li Z."/>
            <person name="Crits-Christoph A."/>
            <person name="Burstein D."/>
            <person name="Anantharaman K."/>
            <person name="Lane K.R."/>
            <person name="Thomas B.C."/>
            <person name="Pan C."/>
            <person name="Northen T.R."/>
            <person name="Banfield J.F."/>
        </authorList>
    </citation>
    <scope>NUCLEOTIDE SEQUENCE [LARGE SCALE GENOMIC DNA]</scope>
    <source>
        <strain evidence="9">NP_3</strain>
    </source>
</reference>
<feature type="transmembrane region" description="Helical" evidence="7">
    <location>
        <begin position="162"/>
        <end position="182"/>
    </location>
</feature>
<evidence type="ECO:0000256" key="3">
    <source>
        <dbReference type="ARBA" id="ARBA00022475"/>
    </source>
</evidence>
<feature type="transmembrane region" description="Helical" evidence="7">
    <location>
        <begin position="255"/>
        <end position="273"/>
    </location>
</feature>
<evidence type="ECO:0000256" key="4">
    <source>
        <dbReference type="ARBA" id="ARBA00022692"/>
    </source>
</evidence>
<dbReference type="Gene3D" id="1.10.3720.10">
    <property type="entry name" value="MetI-like"/>
    <property type="match status" value="1"/>
</dbReference>
<feature type="transmembrane region" description="Helical" evidence="7">
    <location>
        <begin position="203"/>
        <end position="224"/>
    </location>
</feature>
<feature type="transmembrane region" description="Helical" evidence="7">
    <location>
        <begin position="36"/>
        <end position="63"/>
    </location>
</feature>
<evidence type="ECO:0000259" key="8">
    <source>
        <dbReference type="PROSITE" id="PS50928"/>
    </source>
</evidence>
<dbReference type="InterPro" id="IPR000515">
    <property type="entry name" value="MetI-like"/>
</dbReference>
<comment type="subcellular location">
    <subcellularLocation>
        <location evidence="1 7">Cell membrane</location>
        <topology evidence="1 7">Multi-pass membrane protein</topology>
    </subcellularLocation>
</comment>
<evidence type="ECO:0000313" key="10">
    <source>
        <dbReference type="Proteomes" id="UP000318509"/>
    </source>
</evidence>
<dbReference type="Proteomes" id="UP000318509">
    <property type="component" value="Unassembled WGS sequence"/>
</dbReference>
<proteinExistence type="inferred from homology"/>
<dbReference type="PROSITE" id="PS50928">
    <property type="entry name" value="ABC_TM1"/>
    <property type="match status" value="1"/>
</dbReference>
<protein>
    <submittedName>
        <fullName evidence="9">ABC transporter permease</fullName>
    </submittedName>
</protein>
<evidence type="ECO:0000256" key="2">
    <source>
        <dbReference type="ARBA" id="ARBA00022448"/>
    </source>
</evidence>
<dbReference type="Pfam" id="PF00528">
    <property type="entry name" value="BPD_transp_1"/>
    <property type="match status" value="1"/>
</dbReference>
<dbReference type="AlphaFoldDB" id="A0A537K8V3"/>
<keyword evidence="2 7" id="KW-0813">Transport</keyword>
<evidence type="ECO:0000313" key="9">
    <source>
        <dbReference type="EMBL" id="TMI92201.1"/>
    </source>
</evidence>
<feature type="transmembrane region" description="Helical" evidence="7">
    <location>
        <begin position="104"/>
        <end position="124"/>
    </location>
</feature>